<organism evidence="2 3">
    <name type="scientific">Octopus vulgaris</name>
    <name type="common">Common octopus</name>
    <dbReference type="NCBI Taxonomy" id="6645"/>
    <lineage>
        <taxon>Eukaryota</taxon>
        <taxon>Metazoa</taxon>
        <taxon>Spiralia</taxon>
        <taxon>Lophotrochozoa</taxon>
        <taxon>Mollusca</taxon>
        <taxon>Cephalopoda</taxon>
        <taxon>Coleoidea</taxon>
        <taxon>Octopodiformes</taxon>
        <taxon>Octopoda</taxon>
        <taxon>Incirrata</taxon>
        <taxon>Octopodidae</taxon>
        <taxon>Octopus</taxon>
    </lineage>
</organism>
<dbReference type="EMBL" id="OX597826">
    <property type="protein sequence ID" value="CAI9731953.1"/>
    <property type="molecule type" value="Genomic_DNA"/>
</dbReference>
<dbReference type="Proteomes" id="UP001162480">
    <property type="component" value="Chromosome 13"/>
</dbReference>
<reference evidence="2" key="1">
    <citation type="submission" date="2023-08" db="EMBL/GenBank/DDBJ databases">
        <authorList>
            <person name="Alioto T."/>
            <person name="Alioto T."/>
            <person name="Gomez Garrido J."/>
        </authorList>
    </citation>
    <scope>NUCLEOTIDE SEQUENCE</scope>
</reference>
<evidence type="ECO:0000256" key="1">
    <source>
        <dbReference type="SAM" id="Phobius"/>
    </source>
</evidence>
<gene>
    <name evidence="2" type="ORF">OCTVUL_1B013629</name>
</gene>
<dbReference type="AlphaFoldDB" id="A0AA36BDB2"/>
<keyword evidence="3" id="KW-1185">Reference proteome</keyword>
<accession>A0AA36BDB2</accession>
<evidence type="ECO:0000313" key="2">
    <source>
        <dbReference type="EMBL" id="CAI9731953.1"/>
    </source>
</evidence>
<name>A0AA36BDB2_OCTVU</name>
<proteinExistence type="predicted"/>
<feature type="transmembrane region" description="Helical" evidence="1">
    <location>
        <begin position="41"/>
        <end position="74"/>
    </location>
</feature>
<sequence length="102" mass="10691">MLRDALPSANLSHVVDSHYYQLMLQLFFFKPYNNFNTVCRIIFSAISSAIMVVAVVVVFRIVVVVVVAVVSFVLAVVCGIGDGNGGGGGVGGGGVTAVSWIL</sequence>
<keyword evidence="1" id="KW-1133">Transmembrane helix</keyword>
<keyword evidence="1" id="KW-0812">Transmembrane</keyword>
<protein>
    <submittedName>
        <fullName evidence="2">Uncharacterized protein</fullName>
    </submittedName>
</protein>
<evidence type="ECO:0000313" key="3">
    <source>
        <dbReference type="Proteomes" id="UP001162480"/>
    </source>
</evidence>
<keyword evidence="1" id="KW-0472">Membrane</keyword>